<dbReference type="PANTHER" id="PTHR11851">
    <property type="entry name" value="METALLOPROTEASE"/>
    <property type="match status" value="1"/>
</dbReference>
<dbReference type="FunFam" id="3.30.830.10:FF:000022">
    <property type="entry name" value="mitochondrial-processing peptidase subunit alpha"/>
    <property type="match status" value="1"/>
</dbReference>
<dbReference type="PANTHER" id="PTHR11851:SF190">
    <property type="entry name" value="MITOCHONDRIAL-PROCESSING PEPTIDASE SUBUNIT ALPHA"/>
    <property type="match status" value="1"/>
</dbReference>
<dbReference type="InterPro" id="IPR007863">
    <property type="entry name" value="Peptidase_M16_C"/>
</dbReference>
<feature type="domain" description="Peptidase M16 C-terminal" evidence="10">
    <location>
        <begin position="241"/>
        <end position="422"/>
    </location>
</feature>
<keyword evidence="5" id="KW-0809">Transit peptide</keyword>
<dbReference type="Gene3D" id="3.30.830.10">
    <property type="entry name" value="Metalloenzyme, LuxS/M16 peptidase-like"/>
    <property type="match status" value="2"/>
</dbReference>
<keyword evidence="7" id="KW-0472">Membrane</keyword>
<dbReference type="InterPro" id="IPR050361">
    <property type="entry name" value="MPP/UQCRC_Complex"/>
</dbReference>
<dbReference type="FunFam" id="3.30.830.10:FF:000008">
    <property type="entry name" value="Mitochondrial-processing peptidase subunit beta"/>
    <property type="match status" value="1"/>
</dbReference>
<evidence type="ECO:0000256" key="7">
    <source>
        <dbReference type="ARBA" id="ARBA00023136"/>
    </source>
</evidence>
<accession>A0A5B6YIJ6</accession>
<protein>
    <submittedName>
        <fullName evidence="11">Uncharacterized protein</fullName>
    </submittedName>
</protein>
<gene>
    <name evidence="11" type="ORF">Din_000694</name>
</gene>
<dbReference type="EMBL" id="GHES01000694">
    <property type="protein sequence ID" value="MPA31253.1"/>
    <property type="molecule type" value="Transcribed_RNA"/>
</dbReference>
<comment type="function">
    <text evidence="1">Substrate recognition and binding subunit of the essential mitochondrial processing protease (MPP), which cleaves the mitochondrial sequence off newly imported precursors proteins.</text>
</comment>
<dbReference type="GO" id="GO:0004222">
    <property type="term" value="F:metalloendopeptidase activity"/>
    <property type="evidence" value="ECO:0007669"/>
    <property type="project" value="InterPro"/>
</dbReference>
<evidence type="ECO:0000256" key="3">
    <source>
        <dbReference type="ARBA" id="ARBA00007261"/>
    </source>
</evidence>
<dbReference type="InterPro" id="IPR011249">
    <property type="entry name" value="Metalloenz_LuxS/M16"/>
</dbReference>
<evidence type="ECO:0000256" key="5">
    <source>
        <dbReference type="ARBA" id="ARBA00022946"/>
    </source>
</evidence>
<name>A0A5B6YIJ6_DAVIN</name>
<proteinExistence type="inferred from homology"/>
<comment type="similarity">
    <text evidence="3 8">Belongs to the peptidase M16 family.</text>
</comment>
<keyword evidence="6" id="KW-0496">Mitochondrion</keyword>
<dbReference type="Pfam" id="PF00675">
    <property type="entry name" value="Peptidase_M16"/>
    <property type="match status" value="1"/>
</dbReference>
<dbReference type="SUPFAM" id="SSF63411">
    <property type="entry name" value="LuxS/MPP-like metallohydrolase"/>
    <property type="match status" value="2"/>
</dbReference>
<dbReference type="GO" id="GO:0005743">
    <property type="term" value="C:mitochondrial inner membrane"/>
    <property type="evidence" value="ECO:0007669"/>
    <property type="project" value="UniProtKB-SubCell"/>
</dbReference>
<dbReference type="AlphaFoldDB" id="A0A5B6YIJ6"/>
<dbReference type="InterPro" id="IPR011765">
    <property type="entry name" value="Pept_M16_N"/>
</dbReference>
<keyword evidence="4" id="KW-0999">Mitochondrion inner membrane</keyword>
<evidence type="ECO:0000259" key="9">
    <source>
        <dbReference type="Pfam" id="PF00675"/>
    </source>
</evidence>
<evidence type="ECO:0000256" key="1">
    <source>
        <dbReference type="ARBA" id="ARBA00002123"/>
    </source>
</evidence>
<evidence type="ECO:0000259" key="10">
    <source>
        <dbReference type="Pfam" id="PF05193"/>
    </source>
</evidence>
<sequence length="505" mass="54674">MYRTTASRLRALKGRAGNRVLTRFASSSAVATSSSSGGFFSWLTGERSSSLPPLDFPLKGVTLPPPLPDYVEPGKTKITTLPNGVKIASETSADPAASIGLYVDCGSIYETPVSFGSTHLLERMAFKSTANRSHLRIVREVEAIGGNVTASASREQMGYTYDALKTYVPEMVELLIDCVRNPVFLDWEVNEQLQKVKAEIAEASNNPQGLLLEALHSAGYSGALANPLMAPESAINRLNSTILEEFVAENYTAHRMVLAASGVEHEELLKIAEPLLSDLPSVPRPVELKSIYVGGDYRCQADSGDTHFALAFEIPGGWLKEKEAMTLTVLQMLMGGGGSFSAGGPGKGMYSRLYLRVLNEYPQIQSFSAFNSIYNNTGIFGIQATTGSDFVSKAIDIAVKELIAVATPGEVDQVQLDRAKQSTKSAILMNLESRMVASEDIGRQILTYGERKPVEHFLKAVDEVTLKDIASISQKLISSPLTMASYGDVIYVPSYDSVSSKFHSK</sequence>
<evidence type="ECO:0000256" key="6">
    <source>
        <dbReference type="ARBA" id="ARBA00023128"/>
    </source>
</evidence>
<organism evidence="11">
    <name type="scientific">Davidia involucrata</name>
    <name type="common">Dove tree</name>
    <dbReference type="NCBI Taxonomy" id="16924"/>
    <lineage>
        <taxon>Eukaryota</taxon>
        <taxon>Viridiplantae</taxon>
        <taxon>Streptophyta</taxon>
        <taxon>Embryophyta</taxon>
        <taxon>Tracheophyta</taxon>
        <taxon>Spermatophyta</taxon>
        <taxon>Magnoliopsida</taxon>
        <taxon>eudicotyledons</taxon>
        <taxon>Gunneridae</taxon>
        <taxon>Pentapetalae</taxon>
        <taxon>asterids</taxon>
        <taxon>Cornales</taxon>
        <taxon>Nyssaceae</taxon>
        <taxon>Davidia</taxon>
    </lineage>
</organism>
<reference evidence="11" key="1">
    <citation type="submission" date="2019-08" db="EMBL/GenBank/DDBJ databases">
        <title>Reference gene set and small RNA set construction with multiple tissues from Davidia involucrata Baill.</title>
        <authorList>
            <person name="Yang H."/>
            <person name="Zhou C."/>
            <person name="Li G."/>
            <person name="Wang J."/>
            <person name="Gao P."/>
            <person name="Wang M."/>
            <person name="Wang R."/>
            <person name="Zhao Y."/>
        </authorList>
    </citation>
    <scope>NUCLEOTIDE SEQUENCE</scope>
    <source>
        <tissue evidence="11">Mixed with DoveR01_LX</tissue>
    </source>
</reference>
<evidence type="ECO:0000256" key="4">
    <source>
        <dbReference type="ARBA" id="ARBA00022792"/>
    </source>
</evidence>
<dbReference type="Pfam" id="PF05193">
    <property type="entry name" value="Peptidase_M16_C"/>
    <property type="match status" value="1"/>
</dbReference>
<evidence type="ECO:0000313" key="11">
    <source>
        <dbReference type="EMBL" id="MPA31253.1"/>
    </source>
</evidence>
<feature type="domain" description="Peptidase M16 N-terminal" evidence="9">
    <location>
        <begin position="87"/>
        <end position="232"/>
    </location>
</feature>
<dbReference type="PROSITE" id="PS00143">
    <property type="entry name" value="INSULINASE"/>
    <property type="match status" value="1"/>
</dbReference>
<dbReference type="GO" id="GO:0006508">
    <property type="term" value="P:proteolysis"/>
    <property type="evidence" value="ECO:0007669"/>
    <property type="project" value="InterPro"/>
</dbReference>
<evidence type="ECO:0000256" key="2">
    <source>
        <dbReference type="ARBA" id="ARBA00004273"/>
    </source>
</evidence>
<evidence type="ECO:0000256" key="8">
    <source>
        <dbReference type="RuleBase" id="RU004447"/>
    </source>
</evidence>
<dbReference type="GO" id="GO:0046872">
    <property type="term" value="F:metal ion binding"/>
    <property type="evidence" value="ECO:0007669"/>
    <property type="project" value="InterPro"/>
</dbReference>
<comment type="subcellular location">
    <subcellularLocation>
        <location evidence="2">Mitochondrion inner membrane</location>
    </subcellularLocation>
</comment>
<dbReference type="InterPro" id="IPR001431">
    <property type="entry name" value="Pept_M16_Zn_BS"/>
</dbReference>